<proteinExistence type="predicted"/>
<evidence type="ECO:0000313" key="2">
    <source>
        <dbReference type="EMBL" id="KAF2857894.1"/>
    </source>
</evidence>
<accession>A0A6A7BRN6</accession>
<sequence length="251" mass="27681">MYTISCIGLGENHFFISLYDLTCLLGFLQHGNPHVFSISGIWSYLKSAEPMPGYDPRFSNWYLSEMALMMQMNKCLPNDYVPMGYDFMSWGDLQVFLEKGFNVFELLRGCVRRVDPQDLSFRGSWVPTGATLQGQFNGGLVPQGQQGDGGANDSVGNQQRQLPRPSLGGVLIPPWPGPSYGHDEDGYGVNGQQRIPGVRSLFSCNFDDDMTAGGHGAENVGGQRLQTPTKPKNGDDDITDSRSEQLRTPNS</sequence>
<feature type="compositionally biased region" description="Basic and acidic residues" evidence="1">
    <location>
        <begin position="232"/>
        <end position="245"/>
    </location>
</feature>
<feature type="region of interest" description="Disordered" evidence="1">
    <location>
        <begin position="136"/>
        <end position="193"/>
    </location>
</feature>
<protein>
    <submittedName>
        <fullName evidence="2">Uncharacterized protein</fullName>
    </submittedName>
</protein>
<feature type="region of interest" description="Disordered" evidence="1">
    <location>
        <begin position="209"/>
        <end position="251"/>
    </location>
</feature>
<gene>
    <name evidence="2" type="ORF">K470DRAFT_266495</name>
</gene>
<dbReference type="EMBL" id="MU006024">
    <property type="protein sequence ID" value="KAF2857894.1"/>
    <property type="molecule type" value="Genomic_DNA"/>
</dbReference>
<evidence type="ECO:0000313" key="3">
    <source>
        <dbReference type="Proteomes" id="UP000799421"/>
    </source>
</evidence>
<reference evidence="2" key="1">
    <citation type="journal article" date="2020" name="Stud. Mycol.">
        <title>101 Dothideomycetes genomes: a test case for predicting lifestyles and emergence of pathogens.</title>
        <authorList>
            <person name="Haridas S."/>
            <person name="Albert R."/>
            <person name="Binder M."/>
            <person name="Bloem J."/>
            <person name="Labutti K."/>
            <person name="Salamov A."/>
            <person name="Andreopoulos B."/>
            <person name="Baker S."/>
            <person name="Barry K."/>
            <person name="Bills G."/>
            <person name="Bluhm B."/>
            <person name="Cannon C."/>
            <person name="Castanera R."/>
            <person name="Culley D."/>
            <person name="Daum C."/>
            <person name="Ezra D."/>
            <person name="Gonzalez J."/>
            <person name="Henrissat B."/>
            <person name="Kuo A."/>
            <person name="Liang C."/>
            <person name="Lipzen A."/>
            <person name="Lutzoni F."/>
            <person name="Magnuson J."/>
            <person name="Mondo S."/>
            <person name="Nolan M."/>
            <person name="Ohm R."/>
            <person name="Pangilinan J."/>
            <person name="Park H.-J."/>
            <person name="Ramirez L."/>
            <person name="Alfaro M."/>
            <person name="Sun H."/>
            <person name="Tritt A."/>
            <person name="Yoshinaga Y."/>
            <person name="Zwiers L.-H."/>
            <person name="Turgeon B."/>
            <person name="Goodwin S."/>
            <person name="Spatafora J."/>
            <person name="Crous P."/>
            <person name="Grigoriev I."/>
        </authorList>
    </citation>
    <scope>NUCLEOTIDE SEQUENCE</scope>
    <source>
        <strain evidence="2">CBS 480.64</strain>
    </source>
</reference>
<name>A0A6A7BRN6_9PEZI</name>
<evidence type="ECO:0000256" key="1">
    <source>
        <dbReference type="SAM" id="MobiDB-lite"/>
    </source>
</evidence>
<keyword evidence="3" id="KW-1185">Reference proteome</keyword>
<organism evidence="2 3">
    <name type="scientific">Piedraia hortae CBS 480.64</name>
    <dbReference type="NCBI Taxonomy" id="1314780"/>
    <lineage>
        <taxon>Eukaryota</taxon>
        <taxon>Fungi</taxon>
        <taxon>Dikarya</taxon>
        <taxon>Ascomycota</taxon>
        <taxon>Pezizomycotina</taxon>
        <taxon>Dothideomycetes</taxon>
        <taxon>Dothideomycetidae</taxon>
        <taxon>Capnodiales</taxon>
        <taxon>Piedraiaceae</taxon>
        <taxon>Piedraia</taxon>
    </lineage>
</organism>
<dbReference type="AlphaFoldDB" id="A0A6A7BRN6"/>
<dbReference type="Proteomes" id="UP000799421">
    <property type="component" value="Unassembled WGS sequence"/>
</dbReference>